<dbReference type="Proteomes" id="UP000698242">
    <property type="component" value="Unassembled WGS sequence"/>
</dbReference>
<organism evidence="1 2">
    <name type="scientific">Profundibacterium mesophilum KAUST100406-0324</name>
    <dbReference type="NCBI Taxonomy" id="1037889"/>
    <lineage>
        <taxon>Bacteria</taxon>
        <taxon>Pseudomonadati</taxon>
        <taxon>Pseudomonadota</taxon>
        <taxon>Alphaproteobacteria</taxon>
        <taxon>Rhodobacterales</taxon>
        <taxon>Roseobacteraceae</taxon>
        <taxon>Profundibacterium</taxon>
    </lineage>
</organism>
<dbReference type="RefSeq" id="WP_159965548.1">
    <property type="nucleotide sequence ID" value="NZ_APKE01000023.1"/>
</dbReference>
<name>A0A921NY54_9RHOB</name>
<comment type="caution">
    <text evidence="1">The sequence shown here is derived from an EMBL/GenBank/DDBJ whole genome shotgun (WGS) entry which is preliminary data.</text>
</comment>
<gene>
    <name evidence="1" type="ORF">PMES_01987</name>
</gene>
<dbReference type="AlphaFoldDB" id="A0A921NY54"/>
<sequence>MVIERIMQLAEQIHLPPQLVAEPTETGWMLRQLDWRQRLSAPLENVLRIGGAGAVALALSDWIMPGSASPFAPDGARLLSTLVLGGIGWAGFMVAERGVERRVQLDFHRGLLVRIVRNARGRNRYLEPIPLDAVQSVYVARRHGDQPGSSLFVRAAGLAEPLLLGSGATSELERLQREISAAFRRRHDTAAAAEKRRRKRTERPLPKLPKQVSRWVIAQSAWRTGP</sequence>
<evidence type="ECO:0000313" key="1">
    <source>
        <dbReference type="EMBL" id="KAF0675653.1"/>
    </source>
</evidence>
<keyword evidence="2" id="KW-1185">Reference proteome</keyword>
<accession>A0A921NY54</accession>
<proteinExistence type="predicted"/>
<evidence type="ECO:0000313" key="2">
    <source>
        <dbReference type="Proteomes" id="UP000698242"/>
    </source>
</evidence>
<reference evidence="1" key="1">
    <citation type="submission" date="2013-03" db="EMBL/GenBank/DDBJ databases">
        <title>Genome Sequence of the Profundibacterium mesophilum strain KAUST100406-0324T from Red Sea, a novel genus in the family Rhodobacteraceae.</title>
        <authorList>
            <person name="Essack M."/>
            <person name="Alam I."/>
            <person name="Lafi F."/>
            <person name="Alawi W."/>
            <person name="Kamanu F."/>
            <person name="Al-Suwailem A."/>
            <person name="Lee O.O."/>
            <person name="Xu Y."/>
            <person name="Bajic V."/>
            <person name="Qian P.-Y."/>
            <person name="Archer J."/>
        </authorList>
    </citation>
    <scope>NUCLEOTIDE SEQUENCE</scope>
    <source>
        <strain evidence="1">KAUST100406-0324</strain>
    </source>
</reference>
<protein>
    <submittedName>
        <fullName evidence="1">Uncharacterized protein</fullName>
    </submittedName>
</protein>
<dbReference type="EMBL" id="APKE01000023">
    <property type="protein sequence ID" value="KAF0675653.1"/>
    <property type="molecule type" value="Genomic_DNA"/>
</dbReference>